<dbReference type="Gene3D" id="3.40.50.720">
    <property type="entry name" value="NAD(P)-binding Rossmann-like Domain"/>
    <property type="match status" value="1"/>
</dbReference>
<dbReference type="SUPFAM" id="SSF51735">
    <property type="entry name" value="NAD(P)-binding Rossmann-fold domains"/>
    <property type="match status" value="1"/>
</dbReference>
<feature type="domain" description="2,4-diaminopentanoate dehydrogenase C-terminal" evidence="1">
    <location>
        <begin position="138"/>
        <end position="332"/>
    </location>
</feature>
<gene>
    <name evidence="2" type="ORF">BN12_30049</name>
</gene>
<evidence type="ECO:0000259" key="1">
    <source>
        <dbReference type="Pfam" id="PF19328"/>
    </source>
</evidence>
<dbReference type="CDD" id="cd24146">
    <property type="entry name" value="nat-AmDH_N_like"/>
    <property type="match status" value="1"/>
</dbReference>
<dbReference type="RefSeq" id="WP_048549647.1">
    <property type="nucleotide sequence ID" value="NZ_HF570958.1"/>
</dbReference>
<keyword evidence="3" id="KW-1185">Reference proteome</keyword>
<protein>
    <recommendedName>
        <fullName evidence="1">2,4-diaminopentanoate dehydrogenase C-terminal domain-containing protein</fullName>
    </recommendedName>
</protein>
<dbReference type="InterPro" id="IPR045760">
    <property type="entry name" value="DAP_DH_C"/>
</dbReference>
<dbReference type="AlphaFoldDB" id="A0A077LX87"/>
<dbReference type="EMBL" id="CAJB01000223">
    <property type="protein sequence ID" value="CCH78523.1"/>
    <property type="molecule type" value="Genomic_DNA"/>
</dbReference>
<dbReference type="Proteomes" id="UP000035721">
    <property type="component" value="Unassembled WGS sequence"/>
</dbReference>
<sequence length="358" mass="37297">MSSHQVVVIGLGATGRAIATSLLQRIDVDVVGAADQDPRLVGQDLGVLLGGTANGVVVTSSPTTLPAANLAVVATTSDLAQVADTLVPLLERSYNVISICEELAYPWESHPELARRLHEAATAHGVTVLGSGANPGVLMDTLPLLLTALTQRALSVRIRRRTNMSRYGAILTKFGLGLTPTQFDQDRRRGQVLGHHGFEQAIGALAAGLGWDLDAIEVDDVAATIVTSSPRDGDHVRIEPGQISAVTHAARGLVNGQVVIDLEIMFGFFESTDSVTAGDDYEIVGEEQVIELRSSVGFDSFLSTIAAAVNAAAAVIEAPPGLLSMGDLPVRALAAKGGRRDLAAHGSCAHLDSVENAG</sequence>
<reference evidence="2 3" key="1">
    <citation type="journal article" date="2013" name="ISME J.">
        <title>A metabolic model for members of the genus Tetrasphaera involved in enhanced biological phosphorus removal.</title>
        <authorList>
            <person name="Kristiansen R."/>
            <person name="Nguyen H.T.T."/>
            <person name="Saunders A.M."/>
            <person name="Nielsen J.L."/>
            <person name="Wimmer R."/>
            <person name="Le V.Q."/>
            <person name="McIlroy S.J."/>
            <person name="Petrovski S."/>
            <person name="Seviour R.J."/>
            <person name="Calteau A."/>
            <person name="Nielsen K.L."/>
            <person name="Nielsen P.H."/>
        </authorList>
    </citation>
    <scope>NUCLEOTIDE SEQUENCE [LARGE SCALE GENOMIC DNA]</scope>
    <source>
        <strain evidence="2 3">T1-X7</strain>
    </source>
</reference>
<dbReference type="STRING" id="1194083.BN12_30049"/>
<proteinExistence type="predicted"/>
<dbReference type="InterPro" id="IPR036291">
    <property type="entry name" value="NAD(P)-bd_dom_sf"/>
</dbReference>
<organism evidence="2 3">
    <name type="scientific">Nostocoides japonicum T1-X7</name>
    <dbReference type="NCBI Taxonomy" id="1194083"/>
    <lineage>
        <taxon>Bacteria</taxon>
        <taxon>Bacillati</taxon>
        <taxon>Actinomycetota</taxon>
        <taxon>Actinomycetes</taxon>
        <taxon>Micrococcales</taxon>
        <taxon>Intrasporangiaceae</taxon>
        <taxon>Nostocoides</taxon>
    </lineage>
</organism>
<comment type="caution">
    <text evidence="2">The sequence shown here is derived from an EMBL/GenBank/DDBJ whole genome shotgun (WGS) entry which is preliminary data.</text>
</comment>
<dbReference type="OrthoDB" id="4759936at2"/>
<evidence type="ECO:0000313" key="3">
    <source>
        <dbReference type="Proteomes" id="UP000035721"/>
    </source>
</evidence>
<accession>A0A077LX87</accession>
<name>A0A077LX87_9MICO</name>
<evidence type="ECO:0000313" key="2">
    <source>
        <dbReference type="EMBL" id="CCH78523.1"/>
    </source>
</evidence>
<dbReference type="Pfam" id="PF19328">
    <property type="entry name" value="DAP_DH_C"/>
    <property type="match status" value="1"/>
</dbReference>